<dbReference type="AlphaFoldDB" id="A0A068VUH5"/>
<name>A0A068VUH5_PROFF</name>
<protein>
    <submittedName>
        <fullName evidence="1">Uncharacterized protein</fullName>
    </submittedName>
</protein>
<organism evidence="1">
    <name type="scientific">Propionibacterium freudenreichii subsp. freudenreichii</name>
    <dbReference type="NCBI Taxonomy" id="66712"/>
    <lineage>
        <taxon>Bacteria</taxon>
        <taxon>Bacillati</taxon>
        <taxon>Actinomycetota</taxon>
        <taxon>Actinomycetes</taxon>
        <taxon>Propionibacteriales</taxon>
        <taxon>Propionibacteriaceae</taxon>
        <taxon>Propionibacterium</taxon>
    </lineage>
</organism>
<evidence type="ECO:0000313" key="1">
    <source>
        <dbReference type="EMBL" id="CEP26743.1"/>
    </source>
</evidence>
<dbReference type="RefSeq" id="WP_013160272.1">
    <property type="nucleotide sequence ID" value="NZ_HG975507.1"/>
</dbReference>
<proteinExistence type="predicted"/>
<dbReference type="EMBL" id="LM676423">
    <property type="protein sequence ID" value="CEP26743.1"/>
    <property type="molecule type" value="Genomic_DNA"/>
</dbReference>
<reference evidence="1" key="1">
    <citation type="submission" date="2014-08" db="EMBL/GenBank/DDBJ databases">
        <authorList>
            <person name="Falentin Helene"/>
        </authorList>
    </citation>
    <scope>NUCLEOTIDE SEQUENCE</scope>
</reference>
<accession>A0A068VUH5</accession>
<sequence>MLNDPIAYADQLLAASVVDPDGTLNLPVDLEKVAGPLGIEVFAREDLTADQSPQIGVADNNPNAVAIFVSAHEPHRDQTPKIGGALAALLLMPDDQTKTIEQRLSLPVSDEQIAWSRAFIGELLVPAGTLLDQWNATFPEMDTPADAVHAVAVSYAVSDAFMADRLTTLGLLRPPAAPQDDVQA</sequence>
<gene>
    <name evidence="1" type="ORF">PFCIRM138_09680</name>
</gene>
<dbReference type="GeneID" id="61222919"/>